<feature type="domain" description="CCHC-type" evidence="2">
    <location>
        <begin position="131"/>
        <end position="146"/>
    </location>
</feature>
<dbReference type="GO" id="GO:0003676">
    <property type="term" value="F:nucleic acid binding"/>
    <property type="evidence" value="ECO:0007669"/>
    <property type="project" value="InterPro"/>
</dbReference>
<dbReference type="PROSITE" id="PS50158">
    <property type="entry name" value="ZF_CCHC"/>
    <property type="match status" value="1"/>
</dbReference>
<reference evidence="4" key="1">
    <citation type="journal article" date="2019" name="Gigascience">
        <title>De novo genome assembly of the endangered Acer yangbiense, a plant species with extremely small populations endemic to Yunnan Province, China.</title>
        <authorList>
            <person name="Yang J."/>
            <person name="Wariss H.M."/>
            <person name="Tao L."/>
            <person name="Zhang R."/>
            <person name="Yun Q."/>
            <person name="Hollingsworth P."/>
            <person name="Dao Z."/>
            <person name="Luo G."/>
            <person name="Guo H."/>
            <person name="Ma Y."/>
            <person name="Sun W."/>
        </authorList>
    </citation>
    <scope>NUCLEOTIDE SEQUENCE [LARGE SCALE GENOMIC DNA]</scope>
    <source>
        <strain evidence="4">cv. Malutang</strain>
    </source>
</reference>
<evidence type="ECO:0000259" key="2">
    <source>
        <dbReference type="PROSITE" id="PS50158"/>
    </source>
</evidence>
<evidence type="ECO:0000256" key="1">
    <source>
        <dbReference type="PROSITE-ProRule" id="PRU00047"/>
    </source>
</evidence>
<keyword evidence="1" id="KW-0479">Metal-binding</keyword>
<gene>
    <name evidence="3" type="ORF">EZV62_001765</name>
</gene>
<dbReference type="InterPro" id="IPR001878">
    <property type="entry name" value="Znf_CCHC"/>
</dbReference>
<keyword evidence="4" id="KW-1185">Reference proteome</keyword>
<dbReference type="AlphaFoldDB" id="A0A5C7IXL6"/>
<dbReference type="GO" id="GO:0008270">
    <property type="term" value="F:zinc ion binding"/>
    <property type="evidence" value="ECO:0007669"/>
    <property type="project" value="UniProtKB-KW"/>
</dbReference>
<keyword evidence="1" id="KW-0863">Zinc-finger</keyword>
<name>A0A5C7IXL6_9ROSI</name>
<dbReference type="PANTHER" id="PTHR31286">
    <property type="entry name" value="GLYCINE-RICH CELL WALL STRUCTURAL PROTEIN 1.8-LIKE"/>
    <property type="match status" value="1"/>
</dbReference>
<dbReference type="Proteomes" id="UP000323000">
    <property type="component" value="Chromosome 1"/>
</dbReference>
<dbReference type="InterPro" id="IPR040256">
    <property type="entry name" value="At4g02000-like"/>
</dbReference>
<accession>A0A5C7IXL6</accession>
<dbReference type="InterPro" id="IPR025836">
    <property type="entry name" value="Zn_knuckle_CX2CX4HX4C"/>
</dbReference>
<organism evidence="3 4">
    <name type="scientific">Acer yangbiense</name>
    <dbReference type="NCBI Taxonomy" id="1000413"/>
    <lineage>
        <taxon>Eukaryota</taxon>
        <taxon>Viridiplantae</taxon>
        <taxon>Streptophyta</taxon>
        <taxon>Embryophyta</taxon>
        <taxon>Tracheophyta</taxon>
        <taxon>Spermatophyta</taxon>
        <taxon>Magnoliopsida</taxon>
        <taxon>eudicotyledons</taxon>
        <taxon>Gunneridae</taxon>
        <taxon>Pentapetalae</taxon>
        <taxon>rosids</taxon>
        <taxon>malvids</taxon>
        <taxon>Sapindales</taxon>
        <taxon>Sapindaceae</taxon>
        <taxon>Hippocastanoideae</taxon>
        <taxon>Acereae</taxon>
        <taxon>Acer</taxon>
    </lineage>
</organism>
<dbReference type="OrthoDB" id="2219495at2759"/>
<dbReference type="Pfam" id="PF14392">
    <property type="entry name" value="zf-CCHC_4"/>
    <property type="match status" value="1"/>
</dbReference>
<keyword evidence="1" id="KW-0862">Zinc</keyword>
<protein>
    <recommendedName>
        <fullName evidence="2">CCHC-type domain-containing protein</fullName>
    </recommendedName>
</protein>
<comment type="caution">
    <text evidence="3">The sequence shown here is derived from an EMBL/GenBank/DDBJ whole genome shotgun (WGS) entry which is preliminary data.</text>
</comment>
<evidence type="ECO:0000313" key="4">
    <source>
        <dbReference type="Proteomes" id="UP000323000"/>
    </source>
</evidence>
<dbReference type="EMBL" id="VAHF01000001">
    <property type="protein sequence ID" value="TXG73186.1"/>
    <property type="molecule type" value="Genomic_DNA"/>
</dbReference>
<proteinExistence type="predicted"/>
<sequence>MTLKEIEGPVQSLKDELKDDGLRKLSLSLVGKVLANRLINREAFKRVLQKIWKVREGITIETRIGQFLGCMIGDVEEIDKGASGDCDGKFLRVRVSIDVEKPLRRILRVDVLGDGEESVMLFRYERLPDHCFRCGKLGHKTMECTDASGTSELLFGAWLKAGMPIASEKPMETNLEGIWKGKDRAEISKHADFLGNDEDKSREKGNFKTGVNPEIIGDASNRNFFKFSSERVNSHVENKEGFSNMNPYEVLGQKGGPENKDGGIGPSKLTCFITNKVDASTEIGPSLIEERVGAPVVTKLKEGEFLRTTHKNGRWKRVGREECLLSANQDKGSYAVKRVSTTQDAIQ</sequence>
<evidence type="ECO:0000313" key="3">
    <source>
        <dbReference type="EMBL" id="TXG73186.1"/>
    </source>
</evidence>
<dbReference type="PANTHER" id="PTHR31286:SF167">
    <property type="entry name" value="OS09G0268800 PROTEIN"/>
    <property type="match status" value="1"/>
</dbReference>